<accession>A0A1W0A2T3</accession>
<dbReference type="InterPro" id="IPR001394">
    <property type="entry name" value="Peptidase_C19_UCH"/>
</dbReference>
<dbReference type="InterPro" id="IPR038765">
    <property type="entry name" value="Papain-like_cys_pep_sf"/>
</dbReference>
<dbReference type="PROSITE" id="PS00973">
    <property type="entry name" value="USP_2"/>
    <property type="match status" value="1"/>
</dbReference>
<dbReference type="InterPro" id="IPR006615">
    <property type="entry name" value="Pept_C19_DUSP"/>
</dbReference>
<sequence length="1193" mass="136505">KENNQLEEDFRPHSIYNSSLTDAIENEVDTSLVEGKDYALVTPTAWKYLVDRYGGGPMIPCFNGNYNAPQLQIYLAENDGRPSPKSRIIYVDPAIRLVKMLPDLAKLHQVSATLLNLRLWYRSSYNSWSLVSPQLSANDVDWNELLLEVRSGSEWPRDKLRSPRDFRPLRIGDPVDAFDCERTWRPAVVHRLSPDGSRVLVNFVGFHAMYNEWIHHDSGKLQPRHSRTDPEDRSLFWQKSTPVLNPGQAGAIGLLNLGNTCFLNCAIQCLSATPILRQYLLSGQFIKHINRSNTMGTKGKVIQSLANVVGSLWATTGQLASSTVSPSSLRKLFAKCRQQFDSYDQQDAHEYIASLLDALHEDVKRPLGYTDSPRSHSDSVETESDAAWQKHIQSNHSIITDVFHGQLRSQTICDQCSHRTVAFDPFLFFSLSIPLVYHCKLRILVFLQGLPPRSCNVTLPNNEGNLEIVLRAISAQVNVSDMNLRLIHVQNHRFVRVLSNETLICDVEGAMLYCFERMVRLPIRINEVVTVPVDRGRPAETGIIKSISSDTFDVCLQRDNQIRRLPMTAWYTSVRPRTKEGIVDLQVVHQHQGHICGVPFVISLGSERTSAELHAEIKRQLSRVIFFDGTYNLLAMAFSNPGVISLLPSDDSPFLTHVMPPQVIVVDWQVAPPKYKEDWDAIMQPEPKDETLLTLDMCLETFMKSERMNDQWTCEHCHENNCGTRFTDLSRAPDILMLHFKRFHYSSVQHHKVNELVTFPLDGLDIRQYMMPLEAAAIDPNECIYDLYAVANHTGGLTEGHYTVYCRYEITTEATEDFVPMQHTWLCCDDEVVSEIPPSKVISNAAYVLFYKRRSMYISPYGSSHLTMGWMVRLPPSAKSSLIENGFLVIDNALDTKLAENLLKEIQLLQRNNQLYVNSTHVYLKNQPAPLLLEKKFISETELVTIPPQFTYLQQWFDNKSLRENLNTLLPQLHADRHMIKVQYNHGQGGCFPMHYDTYGDDGKCLTAVLYLNKNWTSGHGGEIVLYPFPYTRETIAPKFNRLVLFSSNYMLHRVLQSNVPRYCLTTWLYRDITAPVHTFTPQLHSDQNGFEKMMAKLCASSFRLHLSKLYYANEWKQSLIESHADTIAFDKYIANFDGEIDMITKATEQMLVNFAKGNQNIPESVPDLLQKIKDEFQAHEISDQHKRFVTWF</sequence>
<dbReference type="InterPro" id="IPR050185">
    <property type="entry name" value="Ub_carboxyl-term_hydrolase"/>
</dbReference>
<name>A0A1W0A2T3_9STRA</name>
<keyword evidence="5" id="KW-0378">Hydrolase</keyword>
<evidence type="ECO:0000256" key="1">
    <source>
        <dbReference type="ARBA" id="ARBA00001961"/>
    </source>
</evidence>
<dbReference type="InterPro" id="IPR035927">
    <property type="entry name" value="DUSP-like_sf"/>
</dbReference>
<gene>
    <name evidence="5" type="ORF">THRCLA_03187</name>
</gene>
<proteinExistence type="predicted"/>
<dbReference type="GO" id="GO:0031418">
    <property type="term" value="F:L-ascorbic acid binding"/>
    <property type="evidence" value="ECO:0007669"/>
    <property type="project" value="InterPro"/>
</dbReference>
<dbReference type="AlphaFoldDB" id="A0A1W0A2T3"/>
<dbReference type="EMBL" id="JNBS01000588">
    <property type="protein sequence ID" value="OQS04592.1"/>
    <property type="molecule type" value="Genomic_DNA"/>
</dbReference>
<dbReference type="InterPro" id="IPR006620">
    <property type="entry name" value="Pro_4_hyd_alph"/>
</dbReference>
<dbReference type="Gene3D" id="2.60.120.620">
    <property type="entry name" value="q2cbj1_9rhob like domain"/>
    <property type="match status" value="1"/>
</dbReference>
<dbReference type="PROSITE" id="PS00972">
    <property type="entry name" value="USP_1"/>
    <property type="match status" value="1"/>
</dbReference>
<dbReference type="InterPro" id="IPR018200">
    <property type="entry name" value="USP_CS"/>
</dbReference>
<feature type="domain" description="USP" evidence="4">
    <location>
        <begin position="252"/>
        <end position="854"/>
    </location>
</feature>
<dbReference type="SUPFAM" id="SSF51197">
    <property type="entry name" value="Clavaminate synthase-like"/>
    <property type="match status" value="1"/>
</dbReference>
<dbReference type="GO" id="GO:0005506">
    <property type="term" value="F:iron ion binding"/>
    <property type="evidence" value="ECO:0007669"/>
    <property type="project" value="InterPro"/>
</dbReference>
<dbReference type="GO" id="GO:0016579">
    <property type="term" value="P:protein deubiquitination"/>
    <property type="evidence" value="ECO:0007669"/>
    <property type="project" value="InterPro"/>
</dbReference>
<keyword evidence="6" id="KW-1185">Reference proteome</keyword>
<comment type="cofactor">
    <cofactor evidence="1">
        <name>L-ascorbate</name>
        <dbReference type="ChEBI" id="CHEBI:38290"/>
    </cofactor>
</comment>
<dbReference type="OrthoDB" id="292964at2759"/>
<dbReference type="SMART" id="SM00702">
    <property type="entry name" value="P4Hc"/>
    <property type="match status" value="1"/>
</dbReference>
<dbReference type="GO" id="GO:0016705">
    <property type="term" value="F:oxidoreductase activity, acting on paired donors, with incorporation or reduction of molecular oxygen"/>
    <property type="evidence" value="ECO:0007669"/>
    <property type="project" value="InterPro"/>
</dbReference>
<dbReference type="Pfam" id="PF13640">
    <property type="entry name" value="2OG-FeII_Oxy_3"/>
    <property type="match status" value="1"/>
</dbReference>
<dbReference type="Gene3D" id="2.30.30.140">
    <property type="match status" value="1"/>
</dbReference>
<protein>
    <submittedName>
        <fullName evidence="5">Ubiquitin carboxyl-terminal hydrolase 4 isoform 1</fullName>
    </submittedName>
</protein>
<evidence type="ECO:0000256" key="3">
    <source>
        <dbReference type="ARBA" id="ARBA00023002"/>
    </source>
</evidence>
<organism evidence="5 6">
    <name type="scientific">Thraustotheca clavata</name>
    <dbReference type="NCBI Taxonomy" id="74557"/>
    <lineage>
        <taxon>Eukaryota</taxon>
        <taxon>Sar</taxon>
        <taxon>Stramenopiles</taxon>
        <taxon>Oomycota</taxon>
        <taxon>Saprolegniomycetes</taxon>
        <taxon>Saprolegniales</taxon>
        <taxon>Achlyaceae</taxon>
        <taxon>Thraustotheca</taxon>
    </lineage>
</organism>
<evidence type="ECO:0000259" key="4">
    <source>
        <dbReference type="PROSITE" id="PS50235"/>
    </source>
</evidence>
<keyword evidence="3" id="KW-0560">Oxidoreductase</keyword>
<dbReference type="SUPFAM" id="SSF54001">
    <property type="entry name" value="Cysteine proteinases"/>
    <property type="match status" value="1"/>
</dbReference>
<dbReference type="SUPFAM" id="SSF143791">
    <property type="entry name" value="DUSP-like"/>
    <property type="match status" value="1"/>
</dbReference>
<dbReference type="Gene3D" id="3.30.2230.10">
    <property type="entry name" value="DUSP-like"/>
    <property type="match status" value="1"/>
</dbReference>
<evidence type="ECO:0000313" key="6">
    <source>
        <dbReference type="Proteomes" id="UP000243217"/>
    </source>
</evidence>
<dbReference type="PANTHER" id="PTHR21646">
    <property type="entry name" value="UBIQUITIN CARBOXYL-TERMINAL HYDROLASE"/>
    <property type="match status" value="1"/>
</dbReference>
<dbReference type="GO" id="GO:0051213">
    <property type="term" value="F:dioxygenase activity"/>
    <property type="evidence" value="ECO:0007669"/>
    <property type="project" value="UniProtKB-KW"/>
</dbReference>
<reference evidence="5 6" key="1">
    <citation type="journal article" date="2014" name="Genome Biol. Evol.">
        <title>The secreted proteins of Achlya hypogyna and Thraustotheca clavata identify the ancestral oomycete secretome and reveal gene acquisitions by horizontal gene transfer.</title>
        <authorList>
            <person name="Misner I."/>
            <person name="Blouin N."/>
            <person name="Leonard G."/>
            <person name="Richards T.A."/>
            <person name="Lane C.E."/>
        </authorList>
    </citation>
    <scope>NUCLEOTIDE SEQUENCE [LARGE SCALE GENOMIC DNA]</scope>
    <source>
        <strain evidence="5 6">ATCC 34112</strain>
    </source>
</reference>
<evidence type="ECO:0000256" key="2">
    <source>
        <dbReference type="ARBA" id="ARBA00022964"/>
    </source>
</evidence>
<feature type="non-terminal residue" evidence="5">
    <location>
        <position position="1193"/>
    </location>
</feature>
<dbReference type="SUPFAM" id="SSF63748">
    <property type="entry name" value="Tudor/PWWP/MBT"/>
    <property type="match status" value="1"/>
</dbReference>
<dbReference type="Pfam" id="PF00443">
    <property type="entry name" value="UCH"/>
    <property type="match status" value="1"/>
</dbReference>
<evidence type="ECO:0000313" key="5">
    <source>
        <dbReference type="EMBL" id="OQS04592.1"/>
    </source>
</evidence>
<comment type="caution">
    <text evidence="5">The sequence shown here is derived from an EMBL/GenBank/DDBJ whole genome shotgun (WGS) entry which is preliminary data.</text>
</comment>
<dbReference type="InterPro" id="IPR028889">
    <property type="entry name" value="USP"/>
</dbReference>
<dbReference type="GO" id="GO:0004843">
    <property type="term" value="F:cysteine-type deubiquitinase activity"/>
    <property type="evidence" value="ECO:0007669"/>
    <property type="project" value="InterPro"/>
</dbReference>
<dbReference type="PROSITE" id="PS50235">
    <property type="entry name" value="USP_3"/>
    <property type="match status" value="1"/>
</dbReference>
<keyword evidence="2" id="KW-0223">Dioxygenase</keyword>
<dbReference type="Pfam" id="PF06337">
    <property type="entry name" value="DUSP"/>
    <property type="match status" value="1"/>
</dbReference>
<dbReference type="STRING" id="74557.A0A1W0A2T3"/>
<feature type="non-terminal residue" evidence="5">
    <location>
        <position position="1"/>
    </location>
</feature>
<dbReference type="Gene3D" id="3.90.70.10">
    <property type="entry name" value="Cysteine proteinases"/>
    <property type="match status" value="2"/>
</dbReference>
<dbReference type="InterPro" id="IPR044862">
    <property type="entry name" value="Pro_4_hyd_alph_FE2OG_OXY"/>
</dbReference>
<dbReference type="Proteomes" id="UP000243217">
    <property type="component" value="Unassembled WGS sequence"/>
</dbReference>
<dbReference type="CDD" id="cd20104">
    <property type="entry name" value="MBT_PHF20L1-like"/>
    <property type="match status" value="1"/>
</dbReference>